<dbReference type="InterPro" id="IPR003131">
    <property type="entry name" value="T1-type_BTB"/>
</dbReference>
<dbReference type="InterPro" id="IPR013320">
    <property type="entry name" value="ConA-like_dom_sf"/>
</dbReference>
<protein>
    <submittedName>
        <fullName evidence="4">Aste57867_15034 protein</fullName>
    </submittedName>
</protein>
<dbReference type="Proteomes" id="UP000332933">
    <property type="component" value="Unassembled WGS sequence"/>
</dbReference>
<dbReference type="OrthoDB" id="2414723at2759"/>
<dbReference type="Pfam" id="PF00622">
    <property type="entry name" value="SPRY"/>
    <property type="match status" value="1"/>
</dbReference>
<dbReference type="InterPro" id="IPR000210">
    <property type="entry name" value="BTB/POZ_dom"/>
</dbReference>
<dbReference type="SUPFAM" id="SSF54695">
    <property type="entry name" value="POZ domain"/>
    <property type="match status" value="1"/>
</dbReference>
<dbReference type="InterPro" id="IPR003877">
    <property type="entry name" value="SPRY_dom"/>
</dbReference>
<evidence type="ECO:0000259" key="2">
    <source>
        <dbReference type="PROSITE" id="PS50097"/>
    </source>
</evidence>
<dbReference type="GO" id="GO:0051260">
    <property type="term" value="P:protein homooligomerization"/>
    <property type="evidence" value="ECO:0007669"/>
    <property type="project" value="InterPro"/>
</dbReference>
<dbReference type="InterPro" id="IPR011333">
    <property type="entry name" value="SKP1/BTB/POZ_sf"/>
</dbReference>
<name>A0A485L2S5_9STRA</name>
<dbReference type="AlphaFoldDB" id="A0A485L2S5"/>
<evidence type="ECO:0000313" key="3">
    <source>
        <dbReference type="EMBL" id="KAF0694064.1"/>
    </source>
</evidence>
<reference evidence="3" key="2">
    <citation type="submission" date="2019-06" db="EMBL/GenBank/DDBJ databases">
        <title>Genomics analysis of Aphanomyces spp. identifies a new class of oomycete effector associated with host adaptation.</title>
        <authorList>
            <person name="Gaulin E."/>
        </authorList>
    </citation>
    <scope>NUCLEOTIDE SEQUENCE</scope>
    <source>
        <strain evidence="3">CBS 578.67</strain>
    </source>
</reference>
<dbReference type="Pfam" id="PF02214">
    <property type="entry name" value="BTB_2"/>
    <property type="match status" value="1"/>
</dbReference>
<evidence type="ECO:0000256" key="1">
    <source>
        <dbReference type="SAM" id="MobiDB-lite"/>
    </source>
</evidence>
<dbReference type="InterPro" id="IPR043136">
    <property type="entry name" value="B30.2/SPRY_sf"/>
</dbReference>
<dbReference type="PROSITE" id="PS50097">
    <property type="entry name" value="BTB"/>
    <property type="match status" value="1"/>
</dbReference>
<dbReference type="Gene3D" id="2.60.120.920">
    <property type="match status" value="1"/>
</dbReference>
<reference evidence="4 5" key="1">
    <citation type="submission" date="2019-03" db="EMBL/GenBank/DDBJ databases">
        <authorList>
            <person name="Gaulin E."/>
            <person name="Dumas B."/>
        </authorList>
    </citation>
    <scope>NUCLEOTIDE SEQUENCE [LARGE SCALE GENOMIC DNA]</scope>
    <source>
        <strain evidence="4">CBS 568.67</strain>
    </source>
</reference>
<evidence type="ECO:0000313" key="5">
    <source>
        <dbReference type="Proteomes" id="UP000332933"/>
    </source>
</evidence>
<dbReference type="Gene3D" id="3.30.710.10">
    <property type="entry name" value="Potassium Channel Kv1.1, Chain A"/>
    <property type="match status" value="1"/>
</dbReference>
<keyword evidence="5" id="KW-1185">Reference proteome</keyword>
<dbReference type="CDD" id="cd11709">
    <property type="entry name" value="SPRY"/>
    <property type="match status" value="1"/>
</dbReference>
<dbReference type="EMBL" id="VJMH01005608">
    <property type="protein sequence ID" value="KAF0694064.1"/>
    <property type="molecule type" value="Genomic_DNA"/>
</dbReference>
<sequence>MLGGGRDDLDGANPTVSGITFKVDSITTHLQVFVSTHIECNRVTRNHDRNIIYFHRPLFQSGAMTPPRRQPFRSTPVAKPPSPSPIQSAAPMTPPAKSPPAVPLDAFHQATQVYADATQAMQSTLETTLNIATKDLATALAEASQQMEYEARAIAAKQAEWRELEGRVQSALASIPTLVTLDVGGVLFKVPKETLLSVEGSYFHALLGSGFWTPDAPNEAYFVDVHAGTFDRVLVFLRTGTLWLDGLSHFDTHQLRTSMAYLNLTAAVSLAWDPTMCSTEIVLSRGNATATKPTNGAWNYVLGNVTATSFRLRVDTTNGQSIAVGFCRRDLFAPDRLPVSGYYLNLSNGHKFEVPSGSGAQYCGTGFGVGDVVTARISDAGSIHFAKNDQDLGVAFQDVEDTWSTELYPVVAMGNGGAVTILSR</sequence>
<dbReference type="EMBL" id="CAADRA010005629">
    <property type="protein sequence ID" value="VFT91848.1"/>
    <property type="molecule type" value="Genomic_DNA"/>
</dbReference>
<feature type="domain" description="BTB" evidence="2">
    <location>
        <begin position="177"/>
        <end position="246"/>
    </location>
</feature>
<gene>
    <name evidence="4" type="primary">Aste57867_15034</name>
    <name evidence="3" type="ORF">As57867_014978</name>
    <name evidence="4" type="ORF">ASTE57867_15034</name>
</gene>
<feature type="region of interest" description="Disordered" evidence="1">
    <location>
        <begin position="62"/>
        <end position="100"/>
    </location>
</feature>
<evidence type="ECO:0000313" key="4">
    <source>
        <dbReference type="EMBL" id="VFT91848.1"/>
    </source>
</evidence>
<organism evidence="4 5">
    <name type="scientific">Aphanomyces stellatus</name>
    <dbReference type="NCBI Taxonomy" id="120398"/>
    <lineage>
        <taxon>Eukaryota</taxon>
        <taxon>Sar</taxon>
        <taxon>Stramenopiles</taxon>
        <taxon>Oomycota</taxon>
        <taxon>Saprolegniomycetes</taxon>
        <taxon>Saprolegniales</taxon>
        <taxon>Verrucalvaceae</taxon>
        <taxon>Aphanomyces</taxon>
    </lineage>
</organism>
<accession>A0A485L2S5</accession>
<proteinExistence type="predicted"/>
<dbReference type="SUPFAM" id="SSF49899">
    <property type="entry name" value="Concanavalin A-like lectins/glucanases"/>
    <property type="match status" value="1"/>
</dbReference>